<dbReference type="InterPro" id="IPR039506">
    <property type="entry name" value="SPOB_a"/>
</dbReference>
<keyword evidence="6" id="KW-0808">Transferase</keyword>
<dbReference type="InterPro" id="IPR004358">
    <property type="entry name" value="Sig_transdc_His_kin-like_C"/>
</dbReference>
<keyword evidence="13 14" id="KW-0472">Membrane</keyword>
<evidence type="ECO:0000256" key="1">
    <source>
        <dbReference type="ARBA" id="ARBA00000085"/>
    </source>
</evidence>
<protein>
    <recommendedName>
        <fullName evidence="3">histidine kinase</fullName>
        <ecNumber evidence="3">2.7.13.3</ecNumber>
    </recommendedName>
</protein>
<dbReference type="GO" id="GO:0005886">
    <property type="term" value="C:plasma membrane"/>
    <property type="evidence" value="ECO:0007669"/>
    <property type="project" value="UniProtKB-SubCell"/>
</dbReference>
<dbReference type="Gene3D" id="3.30.565.10">
    <property type="entry name" value="Histidine kinase-like ATPase, C-terminal domain"/>
    <property type="match status" value="1"/>
</dbReference>
<keyword evidence="5" id="KW-0597">Phosphoprotein</keyword>
<evidence type="ECO:0000256" key="7">
    <source>
        <dbReference type="ARBA" id="ARBA00022692"/>
    </source>
</evidence>
<dbReference type="InterPro" id="IPR005467">
    <property type="entry name" value="His_kinase_dom"/>
</dbReference>
<dbReference type="PROSITE" id="PS50109">
    <property type="entry name" value="HIS_KIN"/>
    <property type="match status" value="1"/>
</dbReference>
<keyword evidence="10" id="KW-0067">ATP-binding</keyword>
<dbReference type="InterPro" id="IPR003594">
    <property type="entry name" value="HATPase_dom"/>
</dbReference>
<dbReference type="InterPro" id="IPR029151">
    <property type="entry name" value="Sensor-like_sf"/>
</dbReference>
<dbReference type="SUPFAM" id="SSF55785">
    <property type="entry name" value="PYP-like sensor domain (PAS domain)"/>
    <property type="match status" value="1"/>
</dbReference>
<evidence type="ECO:0000256" key="6">
    <source>
        <dbReference type="ARBA" id="ARBA00022679"/>
    </source>
</evidence>
<accession>A0A212JQK5</accession>
<feature type="transmembrane region" description="Helical" evidence="14">
    <location>
        <begin position="178"/>
        <end position="196"/>
    </location>
</feature>
<dbReference type="GO" id="GO:0000155">
    <property type="term" value="F:phosphorelay sensor kinase activity"/>
    <property type="evidence" value="ECO:0007669"/>
    <property type="project" value="InterPro"/>
</dbReference>
<dbReference type="PANTHER" id="PTHR43547">
    <property type="entry name" value="TWO-COMPONENT HISTIDINE KINASE"/>
    <property type="match status" value="1"/>
</dbReference>
<dbReference type="SUPFAM" id="SSF103190">
    <property type="entry name" value="Sensory domain-like"/>
    <property type="match status" value="1"/>
</dbReference>
<evidence type="ECO:0000256" key="10">
    <source>
        <dbReference type="ARBA" id="ARBA00022840"/>
    </source>
</evidence>
<evidence type="ECO:0000256" key="12">
    <source>
        <dbReference type="ARBA" id="ARBA00023012"/>
    </source>
</evidence>
<dbReference type="EMBL" id="FLUP01000001">
    <property type="protein sequence ID" value="SBW01726.1"/>
    <property type="molecule type" value="Genomic_DNA"/>
</dbReference>
<feature type="transmembrane region" description="Helical" evidence="14">
    <location>
        <begin position="12"/>
        <end position="37"/>
    </location>
</feature>
<evidence type="ECO:0000256" key="8">
    <source>
        <dbReference type="ARBA" id="ARBA00022741"/>
    </source>
</evidence>
<sequence>MLHAIRNSSLFVKLVIMVSLALCPPMLLGHLAGSYFISKYGYEDAENTVSSVAQLAAESPLVVEAMRTRQPEAYRQMTAFLETLTRASDVKFIVLIDMQGIRLFHPDAAKIGQHFMGGDEGKALEGQSYLSSARGTFGFSLRAFRPIFDAQGNQLGAASAGILSSDIEAGVARLTGPLGWLLALSLAIGIVLAVLLSRTIKKILFGLEPHQIARLLEERNAILRTTREGIIAVNKDGTLVLVNEMAEKILRSAGVFGPLEGQPVQSAIPGTRLDAVVREGRPEYDQEQNINSSVVLTNRVPILVQGEIIGAVATFRDMTDVRAQAERLTGLSNYVEALRSRSHEYLNKLHVISGLLRNGRHAELDAYLEQIIGSKKLETSAIAALVKDPIVAGFLESKYSRAHEMGVTLVIEGHGVIPPLSPKGSHALVTVVGNLIDNAFEATIYAVEKRITLNIENIPAQAGGYDELVISVSDTGRGISDEHLEKIFTKGFSTKGSNRGIGLYMLLLTLEEMDGSVEIDAKPGHGTVFTVRVPVAALAQGEQE</sequence>
<keyword evidence="12" id="KW-0902">Two-component regulatory system</keyword>
<dbReference type="RefSeq" id="WP_227118106.1">
    <property type="nucleotide sequence ID" value="NZ_LT598928.1"/>
</dbReference>
<gene>
    <name evidence="16" type="ORF">KM92DES2_11547</name>
</gene>
<evidence type="ECO:0000256" key="2">
    <source>
        <dbReference type="ARBA" id="ARBA00004651"/>
    </source>
</evidence>
<dbReference type="Pfam" id="PF17203">
    <property type="entry name" value="sCache_3_2"/>
    <property type="match status" value="1"/>
</dbReference>
<dbReference type="InterPro" id="IPR035965">
    <property type="entry name" value="PAS-like_dom_sf"/>
</dbReference>
<dbReference type="EC" id="2.7.13.3" evidence="3"/>
<dbReference type="PRINTS" id="PR00344">
    <property type="entry name" value="BCTRLSENSOR"/>
</dbReference>
<name>A0A212JQK5_9BACT</name>
<evidence type="ECO:0000256" key="4">
    <source>
        <dbReference type="ARBA" id="ARBA00022475"/>
    </source>
</evidence>
<evidence type="ECO:0000256" key="5">
    <source>
        <dbReference type="ARBA" id="ARBA00022553"/>
    </source>
</evidence>
<keyword evidence="7 14" id="KW-0812">Transmembrane</keyword>
<keyword evidence="4" id="KW-1003">Cell membrane</keyword>
<proteinExistence type="predicted"/>
<reference evidence="16" key="1">
    <citation type="submission" date="2016-04" db="EMBL/GenBank/DDBJ databases">
        <authorList>
            <person name="Evans L.H."/>
            <person name="Alamgir A."/>
            <person name="Owens N."/>
            <person name="Weber N.D."/>
            <person name="Virtaneva K."/>
            <person name="Barbian K."/>
            <person name="Babar A."/>
            <person name="Rosenke K."/>
        </authorList>
    </citation>
    <scope>NUCLEOTIDE SEQUENCE</scope>
    <source>
        <strain evidence="16">92-2</strain>
    </source>
</reference>
<evidence type="ECO:0000256" key="3">
    <source>
        <dbReference type="ARBA" id="ARBA00012438"/>
    </source>
</evidence>
<keyword evidence="8" id="KW-0547">Nucleotide-binding</keyword>
<feature type="domain" description="Histidine kinase" evidence="15">
    <location>
        <begin position="428"/>
        <end position="537"/>
    </location>
</feature>
<evidence type="ECO:0000256" key="14">
    <source>
        <dbReference type="SAM" id="Phobius"/>
    </source>
</evidence>
<dbReference type="Gene3D" id="1.10.287.130">
    <property type="match status" value="1"/>
</dbReference>
<dbReference type="GO" id="GO:0005524">
    <property type="term" value="F:ATP binding"/>
    <property type="evidence" value="ECO:0007669"/>
    <property type="project" value="UniProtKB-KW"/>
</dbReference>
<dbReference type="SMART" id="SM00387">
    <property type="entry name" value="HATPase_c"/>
    <property type="match status" value="1"/>
</dbReference>
<keyword evidence="9 16" id="KW-0418">Kinase</keyword>
<evidence type="ECO:0000313" key="16">
    <source>
        <dbReference type="EMBL" id="SBW01726.1"/>
    </source>
</evidence>
<dbReference type="InterPro" id="IPR036890">
    <property type="entry name" value="HATPase_C_sf"/>
</dbReference>
<comment type="subcellular location">
    <subcellularLocation>
        <location evidence="2">Cell membrane</location>
        <topology evidence="2">Multi-pass membrane protein</topology>
    </subcellularLocation>
</comment>
<dbReference type="SUPFAM" id="SSF55874">
    <property type="entry name" value="ATPase domain of HSP90 chaperone/DNA topoisomerase II/histidine kinase"/>
    <property type="match status" value="1"/>
</dbReference>
<evidence type="ECO:0000259" key="15">
    <source>
        <dbReference type="PROSITE" id="PS50109"/>
    </source>
</evidence>
<dbReference type="PANTHER" id="PTHR43547:SF10">
    <property type="entry name" value="SENSOR HISTIDINE KINASE DCUS"/>
    <property type="match status" value="1"/>
</dbReference>
<dbReference type="Gene3D" id="3.30.450.20">
    <property type="entry name" value="PAS domain"/>
    <property type="match status" value="2"/>
</dbReference>
<evidence type="ECO:0000256" key="9">
    <source>
        <dbReference type="ARBA" id="ARBA00022777"/>
    </source>
</evidence>
<dbReference type="InterPro" id="IPR016120">
    <property type="entry name" value="Sig_transdc_His_kin_SpoOB"/>
</dbReference>
<dbReference type="Pfam" id="PF14689">
    <property type="entry name" value="SPOB_a"/>
    <property type="match status" value="1"/>
</dbReference>
<dbReference type="AlphaFoldDB" id="A0A212JQK5"/>
<dbReference type="SUPFAM" id="SSF55890">
    <property type="entry name" value="Sporulation response regulatory protein Spo0B"/>
    <property type="match status" value="1"/>
</dbReference>
<organism evidence="16">
    <name type="scientific">uncultured Desulfovibrio sp</name>
    <dbReference type="NCBI Taxonomy" id="167968"/>
    <lineage>
        <taxon>Bacteria</taxon>
        <taxon>Pseudomonadati</taxon>
        <taxon>Thermodesulfobacteriota</taxon>
        <taxon>Desulfovibrionia</taxon>
        <taxon>Desulfovibrionales</taxon>
        <taxon>Desulfovibrionaceae</taxon>
        <taxon>Desulfovibrio</taxon>
        <taxon>environmental samples</taxon>
    </lineage>
</organism>
<dbReference type="InterPro" id="IPR033463">
    <property type="entry name" value="sCache_3"/>
</dbReference>
<evidence type="ECO:0000256" key="11">
    <source>
        <dbReference type="ARBA" id="ARBA00022989"/>
    </source>
</evidence>
<evidence type="ECO:0000256" key="13">
    <source>
        <dbReference type="ARBA" id="ARBA00023136"/>
    </source>
</evidence>
<dbReference type="Pfam" id="PF02518">
    <property type="entry name" value="HATPase_c"/>
    <property type="match status" value="1"/>
</dbReference>
<comment type="catalytic activity">
    <reaction evidence="1">
        <text>ATP + protein L-histidine = ADP + protein N-phospho-L-histidine.</text>
        <dbReference type="EC" id="2.7.13.3"/>
    </reaction>
</comment>
<keyword evidence="11 14" id="KW-1133">Transmembrane helix</keyword>
<dbReference type="FunFam" id="3.30.450.20:FF:000018">
    <property type="entry name" value="Sensor histidine kinase DcuS"/>
    <property type="match status" value="1"/>
</dbReference>